<dbReference type="RefSeq" id="WP_377124317.1">
    <property type="nucleotide sequence ID" value="NZ_JBHRSD010000017.1"/>
</dbReference>
<sequence length="305" mass="34117">MEHKPVITLMGPTAAGKTDLAIALCQHLNTEVISVDSALVYRGMDIGTAKPNAAEQALAPHHLIDILDPSESYSVADFRRDAVAQIERLHALGKIPILVGGTMMYFKALIDGLSPLPEADAIIRAGLESEAQAKGWPAMHQLLQQVDPEAASKISENDSQRINRALEVYRLTGKAMSELQQVKEAPLPYTFHQFAIAPADRAVLHERIALRYKKMLEEGFENEVSALYQRQDLHPDLPSIRCVGYRQMWDYLAGRCDYDEMVFKGIAATRQLAKRQLTWLRSWPEVTWLDSGDQENLQRVVSSLS</sequence>
<keyword evidence="6 10" id="KW-0547">Nucleotide-binding</keyword>
<keyword evidence="8 10" id="KW-0460">Magnesium</keyword>
<feature type="region of interest" description="Interaction with substrate tRNA" evidence="10">
    <location>
        <begin position="241"/>
        <end position="246"/>
    </location>
</feature>
<dbReference type="Gene3D" id="3.40.50.300">
    <property type="entry name" value="P-loop containing nucleotide triphosphate hydrolases"/>
    <property type="match status" value="1"/>
</dbReference>
<dbReference type="Proteomes" id="UP001595453">
    <property type="component" value="Unassembled WGS sequence"/>
</dbReference>
<dbReference type="InterPro" id="IPR018022">
    <property type="entry name" value="IPT"/>
</dbReference>
<evidence type="ECO:0000256" key="1">
    <source>
        <dbReference type="ARBA" id="ARBA00001946"/>
    </source>
</evidence>
<evidence type="ECO:0000256" key="4">
    <source>
        <dbReference type="ARBA" id="ARBA00022679"/>
    </source>
</evidence>
<evidence type="ECO:0000256" key="7">
    <source>
        <dbReference type="ARBA" id="ARBA00022840"/>
    </source>
</evidence>
<comment type="catalytic activity">
    <reaction evidence="9 10 11">
        <text>adenosine(37) in tRNA + dimethylallyl diphosphate = N(6)-dimethylallyladenosine(37) in tRNA + diphosphate</text>
        <dbReference type="Rhea" id="RHEA:26482"/>
        <dbReference type="Rhea" id="RHEA-COMP:10162"/>
        <dbReference type="Rhea" id="RHEA-COMP:10375"/>
        <dbReference type="ChEBI" id="CHEBI:33019"/>
        <dbReference type="ChEBI" id="CHEBI:57623"/>
        <dbReference type="ChEBI" id="CHEBI:74411"/>
        <dbReference type="ChEBI" id="CHEBI:74415"/>
        <dbReference type="EC" id="2.5.1.75"/>
    </reaction>
</comment>
<dbReference type="GO" id="GO:0052381">
    <property type="term" value="F:tRNA dimethylallyltransferase activity"/>
    <property type="evidence" value="ECO:0007669"/>
    <property type="project" value="UniProtKB-EC"/>
</dbReference>
<evidence type="ECO:0000313" key="14">
    <source>
        <dbReference type="EMBL" id="MFC3033144.1"/>
    </source>
</evidence>
<dbReference type="SUPFAM" id="SSF52540">
    <property type="entry name" value="P-loop containing nucleoside triphosphate hydrolases"/>
    <property type="match status" value="1"/>
</dbReference>
<dbReference type="HAMAP" id="MF_00185">
    <property type="entry name" value="IPP_trans"/>
    <property type="match status" value="1"/>
</dbReference>
<evidence type="ECO:0000256" key="12">
    <source>
        <dbReference type="RuleBase" id="RU003784"/>
    </source>
</evidence>
<keyword evidence="5 10" id="KW-0819">tRNA processing</keyword>
<feature type="region of interest" description="Interaction with substrate tRNA" evidence="10">
    <location>
        <begin position="160"/>
        <end position="164"/>
    </location>
</feature>
<comment type="subunit">
    <text evidence="10">Monomer.</text>
</comment>
<comment type="caution">
    <text evidence="10">Lacks conserved residue(s) required for the propagation of feature annotation.</text>
</comment>
<evidence type="ECO:0000256" key="6">
    <source>
        <dbReference type="ARBA" id="ARBA00022741"/>
    </source>
</evidence>
<comment type="similarity">
    <text evidence="3 10 13">Belongs to the IPP transferase family.</text>
</comment>
<keyword evidence="7 10" id="KW-0067">ATP-binding</keyword>
<comment type="cofactor">
    <cofactor evidence="1 10">
        <name>Mg(2+)</name>
        <dbReference type="ChEBI" id="CHEBI:18420"/>
    </cofactor>
</comment>
<evidence type="ECO:0000256" key="2">
    <source>
        <dbReference type="ARBA" id="ARBA00003213"/>
    </source>
</evidence>
<keyword evidence="15" id="KW-1185">Reference proteome</keyword>
<proteinExistence type="inferred from homology"/>
<name>A0ABV7CKH1_9GAMM</name>
<reference evidence="15" key="1">
    <citation type="journal article" date="2019" name="Int. J. Syst. Evol. Microbiol.">
        <title>The Global Catalogue of Microorganisms (GCM) 10K type strain sequencing project: providing services to taxonomists for standard genome sequencing and annotation.</title>
        <authorList>
            <consortium name="The Broad Institute Genomics Platform"/>
            <consortium name="The Broad Institute Genome Sequencing Center for Infectious Disease"/>
            <person name="Wu L."/>
            <person name="Ma J."/>
        </authorList>
    </citation>
    <scope>NUCLEOTIDE SEQUENCE [LARGE SCALE GENOMIC DNA]</scope>
    <source>
        <strain evidence="15">KCTC 42730</strain>
    </source>
</reference>
<dbReference type="PANTHER" id="PTHR11088:SF60">
    <property type="entry name" value="TRNA DIMETHYLALLYLTRANSFERASE"/>
    <property type="match status" value="1"/>
</dbReference>
<dbReference type="Gene3D" id="1.10.20.140">
    <property type="match status" value="1"/>
</dbReference>
<gene>
    <name evidence="10 14" type="primary">miaA</name>
    <name evidence="14" type="ORF">ACFOEE_11490</name>
</gene>
<dbReference type="InterPro" id="IPR027417">
    <property type="entry name" value="P-loop_NTPase"/>
</dbReference>
<dbReference type="EC" id="2.5.1.75" evidence="10"/>
<evidence type="ECO:0000313" key="15">
    <source>
        <dbReference type="Proteomes" id="UP001595453"/>
    </source>
</evidence>
<accession>A0ABV7CKH1</accession>
<dbReference type="NCBIfam" id="TIGR00174">
    <property type="entry name" value="miaA"/>
    <property type="match status" value="1"/>
</dbReference>
<dbReference type="PANTHER" id="PTHR11088">
    <property type="entry name" value="TRNA DIMETHYLALLYLTRANSFERASE"/>
    <property type="match status" value="1"/>
</dbReference>
<comment type="caution">
    <text evidence="14">The sequence shown here is derived from an EMBL/GenBank/DDBJ whole genome shotgun (WGS) entry which is preliminary data.</text>
</comment>
<keyword evidence="4 10" id="KW-0808">Transferase</keyword>
<evidence type="ECO:0000256" key="5">
    <source>
        <dbReference type="ARBA" id="ARBA00022694"/>
    </source>
</evidence>
<feature type="binding site" evidence="10">
    <location>
        <begin position="11"/>
        <end position="18"/>
    </location>
    <ligand>
        <name>ATP</name>
        <dbReference type="ChEBI" id="CHEBI:30616"/>
    </ligand>
</feature>
<organism evidence="14 15">
    <name type="scientific">Pseudoalteromonas fenneropenaei</name>
    <dbReference type="NCBI Taxonomy" id="1737459"/>
    <lineage>
        <taxon>Bacteria</taxon>
        <taxon>Pseudomonadati</taxon>
        <taxon>Pseudomonadota</taxon>
        <taxon>Gammaproteobacteria</taxon>
        <taxon>Alteromonadales</taxon>
        <taxon>Pseudoalteromonadaceae</taxon>
        <taxon>Pseudoalteromonas</taxon>
    </lineage>
</organism>
<evidence type="ECO:0000256" key="11">
    <source>
        <dbReference type="RuleBase" id="RU003783"/>
    </source>
</evidence>
<dbReference type="EMBL" id="JBHRSD010000017">
    <property type="protein sequence ID" value="MFC3033144.1"/>
    <property type="molecule type" value="Genomic_DNA"/>
</dbReference>
<feature type="site" description="Interaction with substrate tRNA" evidence="10">
    <location>
        <position position="124"/>
    </location>
</feature>
<evidence type="ECO:0000256" key="9">
    <source>
        <dbReference type="ARBA" id="ARBA00049563"/>
    </source>
</evidence>
<feature type="binding site" evidence="10">
    <location>
        <begin position="13"/>
        <end position="18"/>
    </location>
    <ligand>
        <name>substrate</name>
    </ligand>
</feature>
<dbReference type="Pfam" id="PF01715">
    <property type="entry name" value="IPPT"/>
    <property type="match status" value="1"/>
</dbReference>
<feature type="site" description="Interaction with substrate tRNA" evidence="10">
    <location>
        <position position="102"/>
    </location>
</feature>
<feature type="region of interest" description="Interaction with substrate tRNA" evidence="10">
    <location>
        <begin position="36"/>
        <end position="39"/>
    </location>
</feature>
<dbReference type="InterPro" id="IPR039657">
    <property type="entry name" value="Dimethylallyltransferase"/>
</dbReference>
<evidence type="ECO:0000256" key="10">
    <source>
        <dbReference type="HAMAP-Rule" id="MF_00185"/>
    </source>
</evidence>
<evidence type="ECO:0000256" key="3">
    <source>
        <dbReference type="ARBA" id="ARBA00005842"/>
    </source>
</evidence>
<protein>
    <recommendedName>
        <fullName evidence="10">tRNA dimethylallyltransferase</fullName>
        <ecNumber evidence="10">2.5.1.75</ecNumber>
    </recommendedName>
    <alternativeName>
        <fullName evidence="10">Dimethylallyl diphosphate:tRNA dimethylallyltransferase</fullName>
        <shortName evidence="10">DMAPP:tRNA dimethylallyltransferase</shortName>
        <shortName evidence="10">DMATase</shortName>
    </alternativeName>
    <alternativeName>
        <fullName evidence="10">Isopentenyl-diphosphate:tRNA isopentenyltransferase</fullName>
        <shortName evidence="10">IPP transferase</shortName>
        <shortName evidence="10">IPPT</shortName>
        <shortName evidence="10">IPTase</shortName>
    </alternativeName>
</protein>
<evidence type="ECO:0000256" key="8">
    <source>
        <dbReference type="ARBA" id="ARBA00022842"/>
    </source>
</evidence>
<evidence type="ECO:0000256" key="13">
    <source>
        <dbReference type="RuleBase" id="RU003785"/>
    </source>
</evidence>
<comment type="function">
    <text evidence="2 10 12">Catalyzes the transfer of a dimethylallyl group onto the adenine at position 37 in tRNAs that read codons beginning with uridine, leading to the formation of N6-(dimethylallyl)adenosine (i(6)A).</text>
</comment>